<evidence type="ECO:0000256" key="1">
    <source>
        <dbReference type="ARBA" id="ARBA00001947"/>
    </source>
</evidence>
<dbReference type="InterPro" id="IPR001915">
    <property type="entry name" value="Peptidase_M48"/>
</dbReference>
<evidence type="ECO:0000256" key="11">
    <source>
        <dbReference type="ARBA" id="ARBA00023163"/>
    </source>
</evidence>
<dbReference type="SUPFAM" id="SSF88659">
    <property type="entry name" value="Sigma3 and sigma4 domains of RNA polymerase sigma factors"/>
    <property type="match status" value="1"/>
</dbReference>
<feature type="compositionally biased region" description="Polar residues" evidence="12">
    <location>
        <begin position="528"/>
        <end position="537"/>
    </location>
</feature>
<keyword evidence="9" id="KW-0731">Sigma factor</keyword>
<evidence type="ECO:0000256" key="10">
    <source>
        <dbReference type="ARBA" id="ARBA00023125"/>
    </source>
</evidence>
<evidence type="ECO:0000259" key="15">
    <source>
        <dbReference type="Pfam" id="PF04542"/>
    </source>
</evidence>
<feature type="transmembrane region" description="Helical" evidence="13">
    <location>
        <begin position="395"/>
        <end position="415"/>
    </location>
</feature>
<keyword evidence="11" id="KW-0804">Transcription</keyword>
<reference evidence="18" key="1">
    <citation type="submission" date="2023-07" db="EMBL/GenBank/DDBJ databases">
        <title>Whole genome shotgun sequence of Streptomyces cacaoi subsp. asoensis NBRC 13813.</title>
        <authorList>
            <person name="Komaki H."/>
            <person name="Tamura T."/>
        </authorList>
    </citation>
    <scope>NUCLEOTIDE SEQUENCE [LARGE SCALE GENOMIC DNA]</scope>
    <source>
        <strain evidence="18">NBRC 13813</strain>
    </source>
</reference>
<comment type="similarity">
    <text evidence="2">Belongs to the sigma-70 factor family. ECF subfamily.</text>
</comment>
<evidence type="ECO:0000259" key="16">
    <source>
        <dbReference type="Pfam" id="PF08281"/>
    </source>
</evidence>
<feature type="transmembrane region" description="Helical" evidence="13">
    <location>
        <begin position="161"/>
        <end position="182"/>
    </location>
</feature>
<keyword evidence="10" id="KW-0238">DNA-binding</keyword>
<evidence type="ECO:0000256" key="7">
    <source>
        <dbReference type="ARBA" id="ARBA00023015"/>
    </source>
</evidence>
<feature type="domain" description="RNA polymerase sigma-70 region 2" evidence="15">
    <location>
        <begin position="14"/>
        <end position="83"/>
    </location>
</feature>
<name>A0ABQ3S5G3_9ACTN</name>
<feature type="domain" description="Peptidase M48" evidence="14">
    <location>
        <begin position="312"/>
        <end position="524"/>
    </location>
</feature>
<evidence type="ECO:0000256" key="8">
    <source>
        <dbReference type="ARBA" id="ARBA00023049"/>
    </source>
</evidence>
<evidence type="ECO:0000256" key="12">
    <source>
        <dbReference type="SAM" id="MobiDB-lite"/>
    </source>
</evidence>
<evidence type="ECO:0000256" key="2">
    <source>
        <dbReference type="ARBA" id="ARBA00010641"/>
    </source>
</evidence>
<dbReference type="SUPFAM" id="SSF88946">
    <property type="entry name" value="Sigma2 domain of RNA polymerase sigma factors"/>
    <property type="match status" value="1"/>
</dbReference>
<dbReference type="InterPro" id="IPR013249">
    <property type="entry name" value="RNA_pol_sigma70_r4_t2"/>
</dbReference>
<dbReference type="InterPro" id="IPR013324">
    <property type="entry name" value="RNA_pol_sigma_r3/r4-like"/>
</dbReference>
<dbReference type="InterPro" id="IPR014284">
    <property type="entry name" value="RNA_pol_sigma-70_dom"/>
</dbReference>
<evidence type="ECO:0000256" key="13">
    <source>
        <dbReference type="SAM" id="Phobius"/>
    </source>
</evidence>
<dbReference type="Pfam" id="PF04542">
    <property type="entry name" value="Sigma70_r2"/>
    <property type="match status" value="1"/>
</dbReference>
<accession>A0ABQ3S5G3</accession>
<keyword evidence="3" id="KW-0645">Protease</keyword>
<sequence length="537" mass="58513">MTEPVEDLALVAVYERYYGEMVGYAGRRLREAGTPLSHVDAEDVVQDAFAQAFRNQQRIVWPRAYLYKVIRNRLQELQERAQRAEVLAELPTPAAVSSVEEVVIAVCDVQRALAQLPTQQRTAVYAAKALGFTQHEVAESMGRQPGTVGVHIARGVQMLRAALTITAAVAAVITCVGAVAGLRYISAASRGRIPVSAPHDVLAWLWLAPLMLIAAAVGYLFFGSGRTRRIGTNSAARPPDVTALGTLLLYLPNFLCSLGVLWVAASFLGRYAVLVILVWVASGALMLHRPTERAIARHFMGLHRPTAQELARLDPVWREVLARADLPQGRYELWVENTNLGVATGSHLIGVNRFAIHQLPSHELAAILAHELGHHAGGHAWASLLGYWYALPSRIVWRIARAVMAVAFFVARVFGFLGTGLVVLTLGALLLGLALASYGLPVIMLVVPYAHAHTGRRAELRADLYATHLGFGPALAQLLTRLHHEEQQKQATADALPRTGTARDRLGRGLSPHPDHATRLKDLEPHLTSRSTSSSRA</sequence>
<evidence type="ECO:0008006" key="19">
    <source>
        <dbReference type="Google" id="ProtNLM"/>
    </source>
</evidence>
<keyword evidence="4" id="KW-0479">Metal-binding</keyword>
<feature type="transmembrane region" description="Helical" evidence="13">
    <location>
        <begin position="243"/>
        <end position="265"/>
    </location>
</feature>
<feature type="compositionally biased region" description="Basic and acidic residues" evidence="12">
    <location>
        <begin position="501"/>
        <end position="527"/>
    </location>
</feature>
<keyword evidence="18" id="KW-1185">Reference proteome</keyword>
<keyword evidence="5" id="KW-0378">Hydrolase</keyword>
<dbReference type="Gene3D" id="1.10.1740.10">
    <property type="match status" value="1"/>
</dbReference>
<evidence type="ECO:0000256" key="4">
    <source>
        <dbReference type="ARBA" id="ARBA00022723"/>
    </source>
</evidence>
<feature type="transmembrane region" description="Helical" evidence="13">
    <location>
        <begin position="202"/>
        <end position="222"/>
    </location>
</feature>
<organism evidence="17 18">
    <name type="scientific">Streptomyces asoensis</name>
    <dbReference type="NCBI Taxonomy" id="249586"/>
    <lineage>
        <taxon>Bacteria</taxon>
        <taxon>Bacillati</taxon>
        <taxon>Actinomycetota</taxon>
        <taxon>Actinomycetes</taxon>
        <taxon>Kitasatosporales</taxon>
        <taxon>Streptomycetaceae</taxon>
        <taxon>Streptomyces</taxon>
    </lineage>
</organism>
<dbReference type="Proteomes" id="UP000649259">
    <property type="component" value="Unassembled WGS sequence"/>
</dbReference>
<evidence type="ECO:0000256" key="3">
    <source>
        <dbReference type="ARBA" id="ARBA00022670"/>
    </source>
</evidence>
<proteinExistence type="inferred from homology"/>
<feature type="domain" description="RNA polymerase sigma factor 70 region 4 type 2" evidence="16">
    <location>
        <begin position="109"/>
        <end position="159"/>
    </location>
</feature>
<dbReference type="InterPro" id="IPR036388">
    <property type="entry name" value="WH-like_DNA-bd_sf"/>
</dbReference>
<gene>
    <name evidence="17" type="ORF">Saso_49050</name>
</gene>
<feature type="transmembrane region" description="Helical" evidence="13">
    <location>
        <begin position="271"/>
        <end position="288"/>
    </location>
</feature>
<feature type="transmembrane region" description="Helical" evidence="13">
    <location>
        <begin position="421"/>
        <end position="447"/>
    </location>
</feature>
<dbReference type="InterPro" id="IPR013325">
    <property type="entry name" value="RNA_pol_sigma_r2"/>
</dbReference>
<dbReference type="EMBL" id="BNEB01000005">
    <property type="protein sequence ID" value="GHI63255.1"/>
    <property type="molecule type" value="Genomic_DNA"/>
</dbReference>
<dbReference type="GeneID" id="91472742"/>
<keyword evidence="13" id="KW-0812">Transmembrane</keyword>
<evidence type="ECO:0000256" key="5">
    <source>
        <dbReference type="ARBA" id="ARBA00022801"/>
    </source>
</evidence>
<keyword evidence="8" id="KW-0482">Metalloprotease</keyword>
<dbReference type="Gene3D" id="1.10.10.10">
    <property type="entry name" value="Winged helix-like DNA-binding domain superfamily/Winged helix DNA-binding domain"/>
    <property type="match status" value="1"/>
</dbReference>
<comment type="cofactor">
    <cofactor evidence="1">
        <name>Zn(2+)</name>
        <dbReference type="ChEBI" id="CHEBI:29105"/>
    </cofactor>
</comment>
<dbReference type="RefSeq" id="WP_189921738.1">
    <property type="nucleotide sequence ID" value="NZ_BMSI01000005.1"/>
</dbReference>
<keyword evidence="13" id="KW-1133">Transmembrane helix</keyword>
<evidence type="ECO:0000256" key="9">
    <source>
        <dbReference type="ARBA" id="ARBA00023082"/>
    </source>
</evidence>
<evidence type="ECO:0000256" key="6">
    <source>
        <dbReference type="ARBA" id="ARBA00022833"/>
    </source>
</evidence>
<dbReference type="Pfam" id="PF08281">
    <property type="entry name" value="Sigma70_r4_2"/>
    <property type="match status" value="1"/>
</dbReference>
<protein>
    <recommendedName>
        <fullName evidence="19">Peptidase</fullName>
    </recommendedName>
</protein>
<keyword evidence="13" id="KW-0472">Membrane</keyword>
<feature type="region of interest" description="Disordered" evidence="12">
    <location>
        <begin position="489"/>
        <end position="537"/>
    </location>
</feature>
<dbReference type="InterPro" id="IPR007627">
    <property type="entry name" value="RNA_pol_sigma70_r2"/>
</dbReference>
<evidence type="ECO:0000313" key="17">
    <source>
        <dbReference type="EMBL" id="GHI63255.1"/>
    </source>
</evidence>
<dbReference type="NCBIfam" id="TIGR02937">
    <property type="entry name" value="sigma70-ECF"/>
    <property type="match status" value="1"/>
</dbReference>
<evidence type="ECO:0000259" key="14">
    <source>
        <dbReference type="Pfam" id="PF01435"/>
    </source>
</evidence>
<comment type="caution">
    <text evidence="17">The sequence shown here is derived from an EMBL/GenBank/DDBJ whole genome shotgun (WGS) entry which is preliminary data.</text>
</comment>
<dbReference type="PANTHER" id="PTHR43133">
    <property type="entry name" value="RNA POLYMERASE ECF-TYPE SIGMA FACTO"/>
    <property type="match status" value="1"/>
</dbReference>
<dbReference type="Gene3D" id="3.30.2010.10">
    <property type="entry name" value="Metalloproteases ('zincins'), catalytic domain"/>
    <property type="match status" value="1"/>
</dbReference>
<dbReference type="PANTHER" id="PTHR43133:SF8">
    <property type="entry name" value="RNA POLYMERASE SIGMA FACTOR HI_1459-RELATED"/>
    <property type="match status" value="1"/>
</dbReference>
<keyword evidence="7" id="KW-0805">Transcription regulation</keyword>
<dbReference type="InterPro" id="IPR039425">
    <property type="entry name" value="RNA_pol_sigma-70-like"/>
</dbReference>
<dbReference type="Pfam" id="PF01435">
    <property type="entry name" value="Peptidase_M48"/>
    <property type="match status" value="1"/>
</dbReference>
<keyword evidence="6" id="KW-0862">Zinc</keyword>
<evidence type="ECO:0000313" key="18">
    <source>
        <dbReference type="Proteomes" id="UP000649259"/>
    </source>
</evidence>